<proteinExistence type="predicted"/>
<feature type="domain" description="Histidine kinase/HSP90-like ATPase" evidence="2">
    <location>
        <begin position="37"/>
        <end position="130"/>
    </location>
</feature>
<evidence type="ECO:0000313" key="4">
    <source>
        <dbReference type="Proteomes" id="UP001144471"/>
    </source>
</evidence>
<keyword evidence="4" id="KW-1185">Reference proteome</keyword>
<keyword evidence="1" id="KW-0723">Serine/threonine-protein kinase</keyword>
<dbReference type="CDD" id="cd16936">
    <property type="entry name" value="HATPase_RsbW-like"/>
    <property type="match status" value="1"/>
</dbReference>
<evidence type="ECO:0000313" key="3">
    <source>
        <dbReference type="EMBL" id="GLI56114.1"/>
    </source>
</evidence>
<dbReference type="InterPro" id="IPR050267">
    <property type="entry name" value="Anti-sigma-factor_SerPK"/>
</dbReference>
<evidence type="ECO:0000259" key="2">
    <source>
        <dbReference type="SMART" id="SM00387"/>
    </source>
</evidence>
<dbReference type="Gene3D" id="3.30.565.10">
    <property type="entry name" value="Histidine kinase-like ATPase, C-terminal domain"/>
    <property type="match status" value="1"/>
</dbReference>
<dbReference type="AlphaFoldDB" id="A0A9W6GLM3"/>
<gene>
    <name evidence="3" type="ORF">PM10SUCC1_16280</name>
</gene>
<dbReference type="PANTHER" id="PTHR35526">
    <property type="entry name" value="ANTI-SIGMA-F FACTOR RSBW-RELATED"/>
    <property type="match status" value="1"/>
</dbReference>
<organism evidence="3 4">
    <name type="scientific">Propionigenium maris DSM 9537</name>
    <dbReference type="NCBI Taxonomy" id="1123000"/>
    <lineage>
        <taxon>Bacteria</taxon>
        <taxon>Fusobacteriati</taxon>
        <taxon>Fusobacteriota</taxon>
        <taxon>Fusobacteriia</taxon>
        <taxon>Fusobacteriales</taxon>
        <taxon>Fusobacteriaceae</taxon>
        <taxon>Propionigenium</taxon>
    </lineage>
</organism>
<name>A0A9W6GLM3_9FUSO</name>
<dbReference type="Pfam" id="PF13581">
    <property type="entry name" value="HATPase_c_2"/>
    <property type="match status" value="1"/>
</dbReference>
<evidence type="ECO:0000256" key="1">
    <source>
        <dbReference type="ARBA" id="ARBA00022527"/>
    </source>
</evidence>
<dbReference type="InterPro" id="IPR036890">
    <property type="entry name" value="HATPase_C_sf"/>
</dbReference>
<dbReference type="InterPro" id="IPR003594">
    <property type="entry name" value="HATPase_dom"/>
</dbReference>
<dbReference type="SMART" id="SM00387">
    <property type="entry name" value="HATPase_c"/>
    <property type="match status" value="1"/>
</dbReference>
<accession>A0A9W6GLM3</accession>
<reference evidence="3" key="1">
    <citation type="submission" date="2022-12" db="EMBL/GenBank/DDBJ databases">
        <title>Reference genome sequencing for broad-spectrum identification of bacterial and archaeal isolates by mass spectrometry.</title>
        <authorList>
            <person name="Sekiguchi Y."/>
            <person name="Tourlousse D.M."/>
        </authorList>
    </citation>
    <scope>NUCLEOTIDE SEQUENCE</scope>
    <source>
        <strain evidence="3">10succ1</strain>
    </source>
</reference>
<dbReference type="GO" id="GO:0004674">
    <property type="term" value="F:protein serine/threonine kinase activity"/>
    <property type="evidence" value="ECO:0007669"/>
    <property type="project" value="UniProtKB-KW"/>
</dbReference>
<dbReference type="Proteomes" id="UP001144471">
    <property type="component" value="Unassembled WGS sequence"/>
</dbReference>
<sequence length="132" mass="14857">MGKKNGIKLVVPSSLHNLTLIRALAKTYMEAQNVEKPDIMKLLSVIDELATNVVEHAYRYETGEMTIFLSKEGNTVHLSVEDYGEGYDESRLSKDEGGMGLFIVKGMVDEFEIEKKEKGTKFNVLKEVKEAK</sequence>
<dbReference type="SUPFAM" id="SSF55874">
    <property type="entry name" value="ATPase domain of HSP90 chaperone/DNA topoisomerase II/histidine kinase"/>
    <property type="match status" value="1"/>
</dbReference>
<keyword evidence="1" id="KW-0808">Transferase</keyword>
<protein>
    <submittedName>
        <fullName evidence="3">Anti-sigma B factor</fullName>
    </submittedName>
</protein>
<comment type="caution">
    <text evidence="3">The sequence shown here is derived from an EMBL/GenBank/DDBJ whole genome shotgun (WGS) entry which is preliminary data.</text>
</comment>
<keyword evidence="1" id="KW-0418">Kinase</keyword>
<dbReference type="RefSeq" id="WP_281835029.1">
    <property type="nucleotide sequence ID" value="NZ_BSDY01000006.1"/>
</dbReference>
<dbReference type="PANTHER" id="PTHR35526:SF3">
    <property type="entry name" value="ANTI-SIGMA-F FACTOR RSBW"/>
    <property type="match status" value="1"/>
</dbReference>
<dbReference type="EMBL" id="BSDY01000006">
    <property type="protein sequence ID" value="GLI56114.1"/>
    <property type="molecule type" value="Genomic_DNA"/>
</dbReference>